<evidence type="ECO:0000256" key="1">
    <source>
        <dbReference type="ARBA" id="ARBA00022723"/>
    </source>
</evidence>
<dbReference type="PROSITE" id="PS50966">
    <property type="entry name" value="ZF_SWIM"/>
    <property type="match status" value="1"/>
</dbReference>
<proteinExistence type="predicted"/>
<evidence type="ECO:0000313" key="7">
    <source>
        <dbReference type="EMBL" id="BAB01833.1"/>
    </source>
</evidence>
<reference evidence="6" key="7">
    <citation type="submission" date="2000-08" db="EMBL/GenBank/DDBJ databases">
        <authorList>
            <person name="Cheuk R."/>
            <person name="Shinn P."/>
            <person name="Brooks S."/>
            <person name="Buehler E."/>
            <person name="Chao Q."/>
            <person name="Johnson-Hopson C."/>
            <person name="Khan S."/>
            <person name="Kim C."/>
            <person name="Altafi H."/>
            <person name="Bei B."/>
            <person name="Chin C."/>
            <person name="Chiou J."/>
            <person name="Choi E."/>
            <person name="Conn L."/>
            <person name="Conway A."/>
            <person name="Gonzalez A."/>
            <person name="Hansen N."/>
            <person name="Howing B."/>
            <person name="Koo T."/>
            <person name="Lam B."/>
            <person name="Lee J."/>
            <person name="Lenz C."/>
            <person name="Li J."/>
            <person name="Liu A."/>
            <person name="Liu J."/>
            <person name="Liu S."/>
            <person name="Mukharsky N."/>
            <person name="Nguyen M."/>
            <person name="Palm C."/>
            <person name="Pham P."/>
            <person name="Sakano H."/>
            <person name="Schwartz J."/>
            <person name="Southwick A."/>
            <person name="Thaveri A."/>
            <person name="Toriumi M."/>
            <person name="Vaysberg M."/>
            <person name="Yu G."/>
            <person name="Davis R."/>
            <person name="Federspiel N."/>
            <person name="Theologis A."/>
            <person name="Ecker J."/>
        </authorList>
    </citation>
    <scope>NUCLEOTIDE SEQUENCE</scope>
</reference>
<reference evidence="8" key="1">
    <citation type="journal article" date="1998" name="DNA Res.">
        <title>Structural analysis of Arabidopsis thaliana chromosome 5. V. Sequence features of the regions of 1,381,565 bp covered by twenty one physically assigned P1 and TAC clones.</title>
        <authorList>
            <person name="Kaneko T."/>
            <person name="Kotani H."/>
            <person name="Nakamura Y."/>
            <person name="Sato S."/>
            <person name="Asamizu E."/>
            <person name="Miyajima N."/>
            <person name="Tabata S."/>
        </authorList>
    </citation>
    <scope>NUCLEOTIDE SEQUENCE [LARGE SCALE GENOMIC DNA]</scope>
</reference>
<dbReference type="EMBL" id="AB028611">
    <property type="protein sequence ID" value="BAB01833.1"/>
    <property type="molecule type" value="Genomic_DNA"/>
</dbReference>
<dbReference type="InterPro" id="IPR007527">
    <property type="entry name" value="Znf_SWIM"/>
</dbReference>
<protein>
    <submittedName>
        <fullName evidence="6">F22O13.21</fullName>
    </submittedName>
    <submittedName>
        <fullName evidence="7">Mutator-like transposase</fullName>
    </submittedName>
</protein>
<accession>Q9LRV5</accession>
<reference evidence="6" key="6">
    <citation type="submission" date="2000-07" db="EMBL/GenBank/DDBJ databases">
        <title>Genomic sequence for Arabidopsis thaliana BAC F22O13 from chromosome I.</title>
        <authorList>
            <person name="Khan S."/>
            <person name="Brooks S."/>
            <person name="Buehler E."/>
            <person name="Chao Q."/>
            <person name="Johnson-Hopson C."/>
            <person name="Kim C."/>
            <person name="Shinn P."/>
            <person name="Altafi H."/>
            <person name="Bei Q."/>
            <person name="Chin C."/>
            <person name="Chiou J."/>
            <person name="Choi E."/>
            <person name="Conn L."/>
            <person name="Conway A."/>
            <person name="Gonzales A."/>
            <person name="Hansen N."/>
            <person name="Howng B."/>
            <person name="Koo T."/>
            <person name="Lam B."/>
            <person name="Lee J."/>
            <person name="Lenz C."/>
            <person name="Li J."/>
            <person name="Liu A."/>
            <person name="Liu K."/>
            <person name="Liu S."/>
            <person name="Mukharsky N."/>
            <person name="Nguyen M."/>
            <person name="Palm C."/>
            <person name="Pham P."/>
            <person name="Sakano H."/>
            <person name="Schwartz J."/>
            <person name="Southwick A."/>
            <person name="Thaveri A."/>
            <person name="Toriumi M."/>
            <person name="Vaysberg M."/>
            <person name="Yu G."/>
            <person name="Federspiel N.A."/>
            <person name="Theologis A."/>
            <person name="Ecker J.R."/>
        </authorList>
    </citation>
    <scope>NUCLEOTIDE SEQUENCE</scope>
</reference>
<dbReference type="InterPro" id="IPR018289">
    <property type="entry name" value="MULE_transposase_dom"/>
</dbReference>
<dbReference type="Pfam" id="PF03108">
    <property type="entry name" value="DBD_Tnp_Mut"/>
    <property type="match status" value="1"/>
</dbReference>
<dbReference type="PIR" id="T00728">
    <property type="entry name" value="T00728"/>
</dbReference>
<dbReference type="InterPro" id="IPR004332">
    <property type="entry name" value="Transposase_MuDR"/>
</dbReference>
<dbReference type="AlphaFoldDB" id="Q9LRV5"/>
<reference key="3">
    <citation type="journal article" date="2000" name="Nature">
        <title>Sequence and analysis of chromosome 1 of the plant Arabidopsis thaliana.</title>
        <authorList>
            <person name="Theologis A."/>
            <person name="Ecker J.R."/>
            <person name="Palm C.J."/>
            <person name="Federspiel N.A."/>
            <person name="Kaul S."/>
            <person name="White O."/>
            <person name="Alonso J."/>
            <person name="Altafi H."/>
            <person name="Araujo R."/>
            <person name="Bowman C.L."/>
            <person name="Brooks S.Y."/>
            <person name="Buehler E."/>
            <person name="Chan A."/>
            <person name="Chao Q."/>
            <person name="Chen H."/>
            <person name="Cheuk R.F."/>
            <person name="Chin C.W."/>
            <person name="Chung M.K."/>
            <person name="Conn L."/>
            <person name="Conway A.B."/>
            <person name="Conway A.R."/>
            <person name="Creasy T.H."/>
            <person name="Dewar K."/>
            <person name="Dunn P."/>
            <person name="Etgu P."/>
            <person name="Feldblyum T.V."/>
            <person name="Feng J."/>
            <person name="Fong B."/>
            <person name="Fujii C.Y."/>
            <person name="Gill J.E."/>
            <person name="Goldsmith A.D."/>
            <person name="Haas B."/>
            <person name="Hansen N.F."/>
            <person name="Hughes B."/>
            <person name="Huizar L."/>
            <person name="Hunter J.L."/>
            <person name="Jenkins J."/>
            <person name="Johnson-Hopson C."/>
            <person name="Khan S."/>
            <person name="Khaykin E."/>
            <person name="Kim C.J."/>
            <person name="Koo H.L."/>
            <person name="Kremenetskaia I."/>
            <person name="Kurtz D.B."/>
            <person name="Kwan A."/>
            <person name="Lam B."/>
            <person name="Langin-Hooper S."/>
            <person name="Lee A."/>
            <person name="Lee J.M."/>
            <person name="Lenz C.A."/>
            <person name="Li J.H."/>
            <person name="Li Y."/>
            <person name="Lin X."/>
            <person name="Liu S.X."/>
            <person name="Liu Z.A."/>
            <person name="Luros J.S."/>
            <person name="Maiti R."/>
            <person name="Marziali A."/>
            <person name="Militscher J."/>
            <person name="Miranda M."/>
            <person name="Nguyen M."/>
            <person name="Nierman W.C."/>
            <person name="Osborne B.I."/>
            <person name="Pai G."/>
            <person name="Peterson J."/>
            <person name="Pham P.K."/>
            <person name="Rizzo M."/>
            <person name="Rooney T."/>
            <person name="Rowley D."/>
            <person name="Sakano H."/>
            <person name="Salzberg S.L."/>
            <person name="Schwartz J.R."/>
            <person name="Shinn P."/>
            <person name="Southwick A.M."/>
            <person name="Sun H."/>
            <person name="Tallon L.J."/>
            <person name="Tambunga G."/>
            <person name="Toriumi M.J."/>
            <person name="Town C.D."/>
            <person name="Utterback T."/>
            <person name="Van Aken S."/>
            <person name="Vaysberg M."/>
            <person name="Vysotskaia V.S."/>
            <person name="Walker M."/>
            <person name="Wu D."/>
            <person name="Yu G."/>
            <person name="Fraser C.M."/>
            <person name="Venter J.C."/>
            <person name="Davis R.W."/>
        </authorList>
    </citation>
    <scope>NUCLEOTIDE SEQUENCE [LARGE SCALE GENOMIC DNA]</scope>
    <source>
        <strain>cv. Columbia</strain>
    </source>
</reference>
<evidence type="ECO:0000313" key="6">
    <source>
        <dbReference type="EMBL" id="AAF99763.1"/>
    </source>
</evidence>
<reference evidence="7" key="2">
    <citation type="journal article" date="2000" name="DNA Res.">
        <title>Structural analysis of Arabidopsis thaliana chromosome 3. I. Sequence features of the regions of 4,504,864 bp covered by sixty P1 and TAC clones.</title>
        <authorList>
            <person name="Sato S."/>
            <person name="Nakamura Y."/>
            <person name="Kaneko T."/>
            <person name="Katoh T."/>
            <person name="Asamizu E."/>
            <person name="Tabata S."/>
        </authorList>
    </citation>
    <scope>NUCLEOTIDE SEQUENCE [LARGE SCALE GENOMIC DNA]</scope>
</reference>
<keyword evidence="1" id="KW-0479">Metal-binding</keyword>
<dbReference type="PANTHER" id="PTHR31973">
    <property type="entry name" value="POLYPROTEIN, PUTATIVE-RELATED"/>
    <property type="match status" value="1"/>
</dbReference>
<dbReference type="ExpressionAtlas" id="Q9LRV5">
    <property type="expression patterns" value="baseline and differential"/>
</dbReference>
<dbReference type="InterPro" id="IPR006564">
    <property type="entry name" value="Znf_PMZ"/>
</dbReference>
<evidence type="ECO:0000256" key="4">
    <source>
        <dbReference type="PROSITE-ProRule" id="PRU00325"/>
    </source>
</evidence>
<dbReference type="EMBL" id="AC003981">
    <property type="protein sequence ID" value="AAF99763.1"/>
    <property type="molecule type" value="Genomic_DNA"/>
</dbReference>
<feature type="domain" description="SWIM-type" evidence="5">
    <location>
        <begin position="788"/>
        <end position="820"/>
    </location>
</feature>
<keyword evidence="3" id="KW-0862">Zinc</keyword>
<evidence type="ECO:0000259" key="5">
    <source>
        <dbReference type="PROSITE" id="PS50966"/>
    </source>
</evidence>
<sequence length="915" mass="103047">MVVITEITDDRYVRTVSGSWAIGADGTWLFISNHNNAVRRLSIGEGEKLASVRQLVREAYGQEYVEGPLHLTYQWPDWMDMETTFGGRTKPVSITSEETMGVFLAMRFELEDLSLFVSKQTVDDGSEDGGTSQTSSYGFADKGKSPLYVNAERSPNYESVVWKRLMDDEAVLRWMRSTETEGQNVGDSSTNVQQHPVRPAVEAASPMLTTESMDTATEDGDQEEDSTVVEADLLKNLGLPSINLATESYDSLSEGEAYNDENDYPGGETIKECNFFGPSATNLVEPLGVHLDLAVPLHEALEDMCLNFASFNRDAAPTLDEQGEEGRVGMELAIRDVVYEGDELFVGRVFKNKQDCNVKLAVHALNRRFHFRRDRSCKKLMTLTCISETCPWRVYIVKLEDSDNYQIRSANLEHTCTVEERSNYHRAATTRVIGSIIQSKYAGNSRGPRAIDLQRILLTDYSVRISYWKAWKSREIAMDSAQGSAANSFTLLPAYLHVLREANPGSIVDLKTEVDGKGNHRFKYMFLAFAASIQGFSCMKRVIVIDGAHLKGKYGGCLLTASGQDANFQVFPIAFGVVDSENDDAWEWFFRVLSTAIPDGDNLTFVSDRHSSIYTGLRRVYPKAKHGACIVHLQRNIATSYKKKHLLFHVSRAARAFRICEFHTYFNEVIRLDPACARYLESVGFCHWTRAYFLGERYNVMTSNVAESLNAVLKEARELPIISLLEFIRTTLISWFAMRREAARTEASPLPPKMREVVHRNFEKSVRFAVHRLDRYDYEIREEGASVYHVKLMERTCSCRAFDLLHLPCPHAIAAAVAEGVPIQGLMAPEYSVESWRMSYLGTIKPVPEVGDVFALPEPIASLRLFPPATRRPSGRPKKKRITSRGEFTCPQRQVTRCSRCTGAGHNRATCKMPI</sequence>
<dbReference type="Pfam" id="PF04434">
    <property type="entry name" value="SWIM"/>
    <property type="match status" value="1"/>
</dbReference>
<evidence type="ECO:0000313" key="8">
    <source>
        <dbReference type="EMBL" id="BAB10869.1"/>
    </source>
</evidence>
<dbReference type="EMBL" id="AB010693">
    <property type="protein sequence ID" value="BAB10869.1"/>
    <property type="molecule type" value="Genomic_DNA"/>
</dbReference>
<organism evidence="7">
    <name type="scientific">Arabidopsis thaliana</name>
    <name type="common">Mouse-ear cress</name>
    <dbReference type="NCBI Taxonomy" id="3702"/>
    <lineage>
        <taxon>Eukaryota</taxon>
        <taxon>Viridiplantae</taxon>
        <taxon>Streptophyta</taxon>
        <taxon>Embryophyta</taxon>
        <taxon>Tracheophyta</taxon>
        <taxon>Spermatophyta</taxon>
        <taxon>Magnoliopsida</taxon>
        <taxon>eudicotyledons</taxon>
        <taxon>Gunneridae</taxon>
        <taxon>Pentapetalae</taxon>
        <taxon>rosids</taxon>
        <taxon>malvids</taxon>
        <taxon>Brassicales</taxon>
        <taxon>Brassicaceae</taxon>
        <taxon>Camelineae</taxon>
        <taxon>Arabidopsis</taxon>
    </lineage>
</organism>
<dbReference type="SMART" id="SM00575">
    <property type="entry name" value="ZnF_PMZ"/>
    <property type="match status" value="1"/>
</dbReference>
<name>Q9LRV5_ARATH</name>
<reference key="4">
    <citation type="journal article" date="2000" name="Nature">
        <title>Sequence and analysis of chromosome 3 of the plant Arabidopsis thaliana.</title>
        <authorList>
            <consortium name="European Union Chromosome 3 Arabidopsis Sequencing Consortium"/>
            <consortium name="Institute for Genomic Research"/>
            <consortium name="Kazusa DNA Research Institute"/>
            <person name="Salanoubat M."/>
            <person name="Lemcke K."/>
            <person name="Rieger M."/>
            <person name="Ansorge W."/>
            <person name="Unseld M."/>
            <person name="Fartmann B."/>
            <person name="Valle G."/>
            <person name="Blocker H."/>
            <person name="Perez-Alonso M."/>
            <person name="Obermaier B."/>
            <person name="Delseny M."/>
            <person name="Boutry M."/>
            <person name="Grivell L.A."/>
            <person name="Mache R."/>
            <person name="Puigdomenech P."/>
            <person name="De Simone V."/>
            <person name="Choisne N."/>
            <person name="Artiguenave F."/>
            <person name="Robert C."/>
            <person name="Brottier P."/>
            <person name="Wincker P."/>
            <person name="Cattolico L."/>
            <person name="Weissenbach J."/>
            <person name="Saurin W."/>
            <person name="Quetier F."/>
            <person name="Schafer M."/>
            <person name="Muller-Auer S."/>
            <person name="Gabel C."/>
            <person name="Fuchs M."/>
            <person name="Benes V."/>
            <person name="Wurmbach E."/>
            <person name="Drzonek H."/>
            <person name="Erfle H."/>
            <person name="Jordan N."/>
            <person name="Bangert S."/>
            <person name="Wiedelmann R."/>
            <person name="Kranz H."/>
            <person name="Voss H."/>
            <person name="Holland R."/>
            <person name="Brandt P."/>
            <person name="Nyakatura G."/>
            <person name="Vezzi A."/>
            <person name="D'Angelo M."/>
            <person name="Pallavicini A."/>
            <person name="Toppo S."/>
            <person name="Simionati B."/>
            <person name="Conrad A."/>
            <person name="Hornischer K."/>
            <person name="Kauer G."/>
            <person name="Lohnert T.H."/>
            <person name="Nordsiek G."/>
            <person name="Reichelt J."/>
            <person name="Scharfe M."/>
            <person name="Schon O."/>
            <person name="Bargues M."/>
            <person name="Terol J."/>
            <person name="Climent J."/>
            <person name="Navarro P."/>
            <person name="Collado C."/>
            <person name="Perez-Perez A."/>
            <person name="Ottenwalder B."/>
            <person name="Duchemin D."/>
            <person name="Cooke R."/>
            <person name="Laudie M."/>
            <person name="Berger-Llauro C."/>
            <person name="Purnelle B."/>
            <person name="Masuy D."/>
            <person name="de Haan M."/>
            <person name="Maarse A.C."/>
            <person name="Alcaraz J.P."/>
            <person name="Cottet A."/>
            <person name="Casacuberta E."/>
            <person name="Monfort A."/>
            <person name="Argiriou A."/>
            <person name="flores M."/>
            <person name="Liguori R."/>
            <person name="Vitale D."/>
            <person name="Mannhaupt G."/>
            <person name="Haase D."/>
            <person name="Schoof H."/>
            <person name="Rudd S."/>
            <person name="Zaccaria P."/>
            <person name="Mewes H.W."/>
            <person name="Mayer K.F."/>
            <person name="Kaul S."/>
            <person name="Town C.D."/>
            <person name="Koo H.L."/>
            <person name="Tallon L.J."/>
            <person name="Jenkins J."/>
            <person name="Rooney T."/>
            <person name="Rizzo M."/>
            <person name="Walts A."/>
            <person name="Utterback T."/>
            <person name="Fujii C.Y."/>
            <person name="Shea T.P."/>
            <person name="Creasy T.H."/>
            <person name="Haas B."/>
            <person name="Maiti R."/>
            <person name="Wu D."/>
            <person name="Peterson J."/>
            <person name="Van Aken S."/>
            <person name="Pai G."/>
            <person name="Militscher J."/>
            <person name="Sellers P."/>
            <person name="Gill J.E."/>
            <person name="Feldblyum T.V."/>
            <person name="Preuss D."/>
            <person name="Lin X."/>
            <person name="Nierman W.C."/>
            <person name="Salzberg S.L."/>
            <person name="White O."/>
            <person name="Venter J.C."/>
            <person name="Fraser C.M."/>
            <person name="Kaneko T."/>
            <person name="Nakamura Y."/>
            <person name="Sato S."/>
            <person name="Kato T."/>
            <person name="Asamizu E."/>
            <person name="Sasamoto S."/>
            <person name="Kimura T."/>
            <person name="Idesawa K."/>
            <person name="Kawashima K."/>
            <person name="Kishida Y."/>
            <person name="Kiyokawa C."/>
            <person name="Kohara M."/>
            <person name="Matsumoto M."/>
            <person name="Matsuno A."/>
            <person name="Muraki A."/>
            <person name="Nakayama S."/>
            <person name="Nakazaki N."/>
            <person name="Shinpo S."/>
            <person name="Takeuchi C."/>
            <person name="Wada T."/>
            <person name="Watanabe A."/>
            <person name="Yamada M."/>
            <person name="Yasuda M."/>
            <person name="Tabata S."/>
        </authorList>
    </citation>
    <scope>NUCLEOTIDE SEQUENCE [LARGE SCALE GENOMIC DNA]</scope>
    <source>
        <strain>cv. Columbia</strain>
    </source>
</reference>
<dbReference type="GO" id="GO:0008270">
    <property type="term" value="F:zinc ion binding"/>
    <property type="evidence" value="ECO:0007669"/>
    <property type="project" value="UniProtKB-KW"/>
</dbReference>
<reference key="5">
    <citation type="journal article" date="2000" name="Nature">
        <title>Sequence and analysis of chromosome 5 of the plant Arabidopsis thaliana.</title>
        <authorList>
            <consortium name="Kazusa DNA Research Institute"/>
            <consortium name="Cold Spring Harbor and Washington University in St Louis Sequencing Consortium"/>
            <consortium name="European Union Arabidopsis Genome Sequencing Consortium"/>
            <person name="Tabata S."/>
            <person name="Kaneko T."/>
            <person name="Nakamura Y."/>
            <person name="Kotani H."/>
            <person name="Kato T."/>
            <person name="Asamizu E."/>
            <person name="Miyajima N."/>
            <person name="Sasamoto S."/>
            <person name="Kimura T."/>
            <person name="Hosouchi T."/>
            <person name="Kawashima K."/>
            <person name="Kohara M."/>
            <person name="Matsumoto M."/>
            <person name="Matsuno A."/>
            <person name="Muraki A."/>
            <person name="Nakayama S."/>
            <person name="Nakazaki N."/>
            <person name="Naruo K."/>
            <person name="Okumura S."/>
            <person name="Shinpo S."/>
            <person name="Takeuchi C."/>
            <person name="Wada T."/>
            <person name="Watanabe A."/>
            <person name="Yamada M."/>
            <person name="Yasuda M."/>
            <person name="Sato S."/>
            <person name="de la Bastide M."/>
            <person name="Huang E."/>
            <person name="Spiegel L."/>
            <person name="Gnoj L."/>
            <person name="O'Shaughnessy A."/>
            <person name="Preston R."/>
            <person name="Habermann K."/>
            <person name="Murray J."/>
            <person name="Johnson D."/>
            <person name="Rohlfing T."/>
            <person name="Nelson J."/>
            <person name="Stoneking T."/>
            <person name="Pepin K."/>
            <person name="Spieth J."/>
            <person name="Sekhon M."/>
            <person name="Armstrong J."/>
            <person name="Becker M."/>
            <person name="Belter E."/>
            <person name="Cordum H."/>
            <person name="Cordes M."/>
            <person name="Courtney L."/>
            <person name="Courtney W."/>
            <person name="Dante M."/>
            <person name="Du H."/>
            <person name="Edwards J."/>
            <person name="Fryman J."/>
            <person name="Haakensen B."/>
            <person name="Lamar E."/>
            <person name="Latreille P."/>
            <person name="Leonard S."/>
            <person name="Meyer R."/>
            <person name="Mulvaney E."/>
            <person name="Ozersky P."/>
            <person name="Riley A."/>
            <person name="Strowmatt C."/>
            <person name="Wagner-McPherson C."/>
            <person name="Wollam A."/>
            <person name="Yoakum M."/>
            <person name="Bell M."/>
            <person name="Dedhia N."/>
            <person name="Parnell L."/>
            <person name="Shah R."/>
            <person name="Rodriguez M."/>
            <person name="See L.H."/>
            <person name="Vil D."/>
            <person name="Baker J."/>
            <person name="Kirchoff K."/>
            <person name="Toth K."/>
            <person name="King L."/>
            <person name="Bahret A."/>
            <person name="Miller B."/>
            <person name="Marra M."/>
            <person name="Martienssen R."/>
            <person name="McCombie W.R."/>
            <person name="Wilson R.K."/>
            <person name="Murphy G."/>
            <person name="Bancroft I."/>
            <person name="Volckaert G."/>
            <person name="Wambutt R."/>
            <person name="Dusterhoft A."/>
            <person name="Stiekema W."/>
            <person name="Pohl T."/>
            <person name="Entian K.D."/>
            <person name="Terryn N."/>
            <person name="Hartley N."/>
            <person name="Bent E."/>
            <person name="Johnson S."/>
            <person name="Langham S.A."/>
            <person name="McCullagh B."/>
            <person name="Robben J."/>
            <person name="Grymonprez B."/>
            <person name="Zimmermann W."/>
            <person name="Ramsperger U."/>
            <person name="Wedler H."/>
            <person name="Balke K."/>
            <person name="Wedler E."/>
            <person name="Peters S."/>
            <person name="van Staveren M."/>
            <person name="Dirkse W."/>
            <person name="Mooijman P."/>
            <person name="Lankhorst R.K."/>
            <person name="Weitzenegger T."/>
            <person name="Bothe G."/>
            <person name="Rose M."/>
            <person name="Hauf J."/>
            <person name="Berneiser S."/>
            <person name="Hempel S."/>
            <person name="Feldpausch M."/>
            <person name="Lamberth S."/>
            <person name="Villarroel R."/>
            <person name="Gielen J."/>
            <person name="Ardiles W."/>
            <person name="Bents O."/>
            <person name="Lemcke K."/>
            <person name="Kolesov G."/>
            <person name="Mayer K."/>
            <person name="Rudd S."/>
            <person name="Schoof H."/>
            <person name="Schueller C."/>
            <person name="Zaccaria P."/>
            <person name="Mewes H.W."/>
            <person name="Bevan M."/>
            <person name="Fransz P."/>
        </authorList>
    </citation>
    <scope>NUCLEOTIDE SEQUENCE [LARGE SCALE GENOMIC DNA]</scope>
    <source>
        <strain>cv. Columbia</strain>
    </source>
</reference>
<dbReference type="Pfam" id="PF10551">
    <property type="entry name" value="MULE"/>
    <property type="match status" value="1"/>
</dbReference>
<evidence type="ECO:0000256" key="2">
    <source>
        <dbReference type="ARBA" id="ARBA00022771"/>
    </source>
</evidence>
<keyword evidence="2 4" id="KW-0863">Zinc-finger</keyword>
<dbReference type="PANTHER" id="PTHR31973:SF113">
    <property type="entry name" value="PROTEIN FAR1-RELATED SEQUENCE 5-LIKE"/>
    <property type="match status" value="1"/>
</dbReference>
<reference evidence="6" key="8">
    <citation type="submission" date="2001-01" db="EMBL/GenBank/DDBJ databases">
        <authorList>
            <person name="Shinn P."/>
            <person name="Brooks S."/>
            <person name="Buehler E."/>
            <person name="Chao Q."/>
            <person name="Johnson-Hopson C."/>
            <person name="Khan S."/>
            <person name="Kim C."/>
            <person name="Altafi H."/>
            <person name="Bei B."/>
            <person name="Chin C."/>
            <person name="Chiou J."/>
            <person name="Choi E."/>
            <person name="Conn L."/>
            <person name="Conway A."/>
            <person name="Gonzalez A."/>
            <person name="Hansen N."/>
            <person name="Howing B."/>
            <person name="Koo T."/>
            <person name="Lam B."/>
            <person name="Lee J."/>
            <person name="Lenz C."/>
            <person name="Li J."/>
            <person name="Liu A."/>
            <person name="Liu J."/>
            <person name="Liu S."/>
            <person name="Mukharsky N."/>
            <person name="Nguyen M."/>
            <person name="Palm C."/>
            <person name="Pham P."/>
            <person name="Sakano H."/>
            <person name="Schwartz J."/>
            <person name="Southwick A."/>
            <person name="Thaveri A."/>
            <person name="Toriumi M."/>
            <person name="Vaysberg M."/>
            <person name="Yu G."/>
            <person name="Davis R."/>
            <person name="Federspiel N."/>
            <person name="Theologis A."/>
            <person name="Ecker J."/>
        </authorList>
    </citation>
    <scope>NUCLEOTIDE SEQUENCE</scope>
</reference>
<evidence type="ECO:0000256" key="3">
    <source>
        <dbReference type="ARBA" id="ARBA00022833"/>
    </source>
</evidence>